<name>A0AA96GK97_9BACT</name>
<dbReference type="InterPro" id="IPR005186">
    <property type="entry name" value="FlaG"/>
</dbReference>
<reference evidence="2 3" key="1">
    <citation type="submission" date="2023-01" db="EMBL/GenBank/DDBJ databases">
        <title>Cultivation and genomic characterization of new, ubiquitous marine nitrite-oxidizing bacteria from the Nitrospirales.</title>
        <authorList>
            <person name="Mueller A.J."/>
            <person name="Daebeler A."/>
            <person name="Herbold C.W."/>
            <person name="Kirkegaard R.H."/>
            <person name="Daims H."/>
        </authorList>
    </citation>
    <scope>NUCLEOTIDE SEQUENCE [LARGE SCALE GENOMIC DNA]</scope>
    <source>
        <strain evidence="2 3">DK</strain>
    </source>
</reference>
<dbReference type="KEGG" id="nneo:PQG83_03580"/>
<dbReference type="RefSeq" id="WP_312746841.1">
    <property type="nucleotide sequence ID" value="NZ_CP116968.1"/>
</dbReference>
<dbReference type="PANTHER" id="PTHR37166">
    <property type="entry name" value="PROTEIN FLAG"/>
    <property type="match status" value="1"/>
</dbReference>
<dbReference type="EMBL" id="CP116968">
    <property type="protein sequence ID" value="WNM62843.1"/>
    <property type="molecule type" value="Genomic_DNA"/>
</dbReference>
<protein>
    <submittedName>
        <fullName evidence="2">Flagellar protein FlaG</fullName>
    </submittedName>
</protein>
<dbReference type="Gene3D" id="3.30.160.170">
    <property type="entry name" value="FlaG-like"/>
    <property type="match status" value="1"/>
</dbReference>
<evidence type="ECO:0000313" key="2">
    <source>
        <dbReference type="EMBL" id="WNM62843.1"/>
    </source>
</evidence>
<dbReference type="Proteomes" id="UP001302494">
    <property type="component" value="Chromosome"/>
</dbReference>
<dbReference type="AlphaFoldDB" id="A0AA96GK97"/>
<evidence type="ECO:0000256" key="1">
    <source>
        <dbReference type="SAM" id="MobiDB-lite"/>
    </source>
</evidence>
<dbReference type="PANTHER" id="PTHR37166:SF1">
    <property type="entry name" value="PROTEIN FLAG"/>
    <property type="match status" value="1"/>
</dbReference>
<gene>
    <name evidence="2" type="ORF">PQG83_03580</name>
</gene>
<keyword evidence="2" id="KW-0969">Cilium</keyword>
<feature type="compositionally biased region" description="Polar residues" evidence="1">
    <location>
        <begin position="1"/>
        <end position="11"/>
    </location>
</feature>
<evidence type="ECO:0000313" key="3">
    <source>
        <dbReference type="Proteomes" id="UP001302494"/>
    </source>
</evidence>
<keyword evidence="3" id="KW-1185">Reference proteome</keyword>
<dbReference type="InterPro" id="IPR035924">
    <property type="entry name" value="FlaG-like_sf"/>
</dbReference>
<accession>A0AA96GK97</accession>
<proteinExistence type="predicted"/>
<keyword evidence="2" id="KW-0966">Cell projection</keyword>
<keyword evidence="2" id="KW-0282">Flagellum</keyword>
<feature type="region of interest" description="Disordered" evidence="1">
    <location>
        <begin position="1"/>
        <end position="26"/>
    </location>
</feature>
<dbReference type="Pfam" id="PF03646">
    <property type="entry name" value="FlaG"/>
    <property type="match status" value="1"/>
</dbReference>
<dbReference type="SUPFAM" id="SSF160214">
    <property type="entry name" value="FlaG-like"/>
    <property type="match status" value="1"/>
</dbReference>
<organism evidence="2 3">
    <name type="scientific">Candidatus Nitrospira neomarina</name>
    <dbReference type="NCBI Taxonomy" id="3020899"/>
    <lineage>
        <taxon>Bacteria</taxon>
        <taxon>Pseudomonadati</taxon>
        <taxon>Nitrospirota</taxon>
        <taxon>Nitrospiria</taxon>
        <taxon>Nitrospirales</taxon>
        <taxon>Nitrospiraceae</taxon>
        <taxon>Nitrospira</taxon>
    </lineage>
</organism>
<sequence length="111" mass="12556">MRDGQKPSTGDIQRKSETKQPVYDPDFTEELTANEPLTAEQVQATVARLQETVKQVDPRIEISLEKDINQVIFRVVDKESGDLIRQIPSEQIVDLARLFSGQSGLFVEENI</sequence>